<dbReference type="EMBL" id="QXFX01006166">
    <property type="protein sequence ID" value="KAE9059094.1"/>
    <property type="molecule type" value="Genomic_DNA"/>
</dbReference>
<comment type="caution">
    <text evidence="5">The sequence shown here is derived from an EMBL/GenBank/DDBJ whole genome shotgun (WGS) entry which is preliminary data.</text>
</comment>
<dbReference type="EMBL" id="QXGE01007127">
    <property type="protein sequence ID" value="KAE9263938.1"/>
    <property type="molecule type" value="Genomic_DNA"/>
</dbReference>
<evidence type="ECO:0000313" key="6">
    <source>
        <dbReference type="EMBL" id="KAE9263938.1"/>
    </source>
</evidence>
<dbReference type="EMBL" id="QXFZ01006504">
    <property type="protein sequence ID" value="KAE9058534.1"/>
    <property type="molecule type" value="Genomic_DNA"/>
</dbReference>
<evidence type="ECO:0000313" key="1">
    <source>
        <dbReference type="EMBL" id="KAE8918209.1"/>
    </source>
</evidence>
<evidence type="ECO:0000313" key="8">
    <source>
        <dbReference type="Proteomes" id="UP000429523"/>
    </source>
</evidence>
<dbReference type="Proteomes" id="UP000437068">
    <property type="component" value="Unassembled WGS sequence"/>
</dbReference>
<evidence type="ECO:0000313" key="9">
    <source>
        <dbReference type="Proteomes" id="UP000437068"/>
    </source>
</evidence>
<dbReference type="EMBL" id="QXFY01006660">
    <property type="protein sequence ID" value="KAE9268118.1"/>
    <property type="molecule type" value="Genomic_DNA"/>
</dbReference>
<evidence type="ECO:0000313" key="4">
    <source>
        <dbReference type="EMBL" id="KAE9059094.1"/>
    </source>
</evidence>
<dbReference type="Proteomes" id="UP000441208">
    <property type="component" value="Unassembled WGS sequence"/>
</dbReference>
<evidence type="ECO:0000313" key="5">
    <source>
        <dbReference type="EMBL" id="KAE9063584.1"/>
    </source>
</evidence>
<dbReference type="Proteomes" id="UP000488956">
    <property type="component" value="Unassembled WGS sequence"/>
</dbReference>
<evidence type="ECO:0000313" key="14">
    <source>
        <dbReference type="Proteomes" id="UP000488956"/>
    </source>
</evidence>
<protein>
    <submittedName>
        <fullName evidence="5">Uncharacterized protein</fullName>
    </submittedName>
</protein>
<sequence>MTTGSNFFVAAFTLSMTVSSVCAPMAGVFLPLVGVVANRYPSCAMDSVLSSVIVTCSGLS</sequence>
<dbReference type="Proteomes" id="UP000429523">
    <property type="component" value="Unassembled WGS sequence"/>
</dbReference>
<dbReference type="Proteomes" id="UP000460718">
    <property type="component" value="Unassembled WGS sequence"/>
</dbReference>
<dbReference type="AlphaFoldDB" id="A0A6A3PQH3"/>
<dbReference type="EMBL" id="QXGA01006307">
    <property type="protein sequence ID" value="KAE9063584.1"/>
    <property type="molecule type" value="Genomic_DNA"/>
</dbReference>
<accession>A0A6A3PQH3</accession>
<dbReference type="EMBL" id="QXGF01006010">
    <property type="protein sequence ID" value="KAE8918209.1"/>
    <property type="molecule type" value="Genomic_DNA"/>
</dbReference>
<evidence type="ECO:0000313" key="12">
    <source>
        <dbReference type="Proteomes" id="UP000460718"/>
    </source>
</evidence>
<organism evidence="5 10">
    <name type="scientific">Phytophthora fragariae</name>
    <dbReference type="NCBI Taxonomy" id="53985"/>
    <lineage>
        <taxon>Eukaryota</taxon>
        <taxon>Sar</taxon>
        <taxon>Stramenopiles</taxon>
        <taxon>Oomycota</taxon>
        <taxon>Peronosporomycetes</taxon>
        <taxon>Peronosporales</taxon>
        <taxon>Peronosporaceae</taxon>
        <taxon>Phytophthora</taxon>
    </lineage>
</organism>
<evidence type="ECO:0000313" key="3">
    <source>
        <dbReference type="EMBL" id="KAE9058534.1"/>
    </source>
</evidence>
<dbReference type="Proteomes" id="UP000440732">
    <property type="component" value="Unassembled WGS sequence"/>
</dbReference>
<dbReference type="Proteomes" id="UP000486351">
    <property type="component" value="Unassembled WGS sequence"/>
</dbReference>
<evidence type="ECO:0000313" key="7">
    <source>
        <dbReference type="EMBL" id="KAE9268118.1"/>
    </source>
</evidence>
<evidence type="ECO:0000313" key="10">
    <source>
        <dbReference type="Proteomes" id="UP000440732"/>
    </source>
</evidence>
<evidence type="ECO:0000313" key="11">
    <source>
        <dbReference type="Proteomes" id="UP000441208"/>
    </source>
</evidence>
<evidence type="ECO:0000313" key="2">
    <source>
        <dbReference type="EMBL" id="KAE8957113.1"/>
    </source>
</evidence>
<dbReference type="EMBL" id="QXFW01007422">
    <property type="protein sequence ID" value="KAE8957113.1"/>
    <property type="molecule type" value="Genomic_DNA"/>
</dbReference>
<proteinExistence type="predicted"/>
<name>A0A6A3PQH3_9STRA</name>
<gene>
    <name evidence="6" type="ORF">PF001_g31487</name>
    <name evidence="5" type="ORF">PF006_g30908</name>
    <name evidence="3" type="ORF">PF007_g31267</name>
    <name evidence="7" type="ORF">PF008_g31197</name>
    <name evidence="1" type="ORF">PF009_g31474</name>
    <name evidence="4" type="ORF">PF010_g30754</name>
    <name evidence="2" type="ORF">PF011_g31251</name>
</gene>
<evidence type="ECO:0000313" key="13">
    <source>
        <dbReference type="Proteomes" id="UP000486351"/>
    </source>
</evidence>
<reference evidence="8 9" key="1">
    <citation type="submission" date="2018-08" db="EMBL/GenBank/DDBJ databases">
        <title>Genomic investigation of the strawberry pathogen Phytophthora fragariae indicates pathogenicity is determined by transcriptional variation in three key races.</title>
        <authorList>
            <person name="Adams T.M."/>
            <person name="Armitage A.D."/>
            <person name="Sobczyk M.K."/>
            <person name="Bates H.J."/>
            <person name="Dunwell J.M."/>
            <person name="Nellist C.F."/>
            <person name="Harrison R.J."/>
        </authorList>
    </citation>
    <scope>NUCLEOTIDE SEQUENCE [LARGE SCALE GENOMIC DNA]</scope>
    <source>
        <strain evidence="6 9">A4</strain>
        <strain evidence="5 10">NOV-5</strain>
        <strain evidence="3 11">NOV-71</strain>
        <strain evidence="7 13">NOV-77</strain>
        <strain evidence="1 8">NOV-9</strain>
        <strain evidence="4 14">ONT-3</strain>
        <strain evidence="2 12">SCRP245</strain>
    </source>
</reference>